<evidence type="ECO:0000259" key="1">
    <source>
        <dbReference type="PROSITE" id="PS50404"/>
    </source>
</evidence>
<dbReference type="InterPro" id="IPR036249">
    <property type="entry name" value="Thioredoxin-like_sf"/>
</dbReference>
<dbReference type="InterPro" id="IPR010987">
    <property type="entry name" value="Glutathione-S-Trfase_C-like"/>
</dbReference>
<dbReference type="Gene3D" id="1.20.1050.10">
    <property type="match status" value="1"/>
</dbReference>
<name>A0A2A7UZY1_COMTR</name>
<dbReference type="GO" id="GO:0005737">
    <property type="term" value="C:cytoplasm"/>
    <property type="evidence" value="ECO:0007669"/>
    <property type="project" value="TreeGrafter"/>
</dbReference>
<feature type="domain" description="GST C-terminal" evidence="2">
    <location>
        <begin position="83"/>
        <end position="206"/>
    </location>
</feature>
<evidence type="ECO:0000259" key="2">
    <source>
        <dbReference type="PROSITE" id="PS50405"/>
    </source>
</evidence>
<dbReference type="Pfam" id="PF13410">
    <property type="entry name" value="GST_C_2"/>
    <property type="match status" value="1"/>
</dbReference>
<reference evidence="4" key="1">
    <citation type="submission" date="2017-09" db="EMBL/GenBank/DDBJ databases">
        <title>FDA dAtabase for Regulatory Grade micrObial Sequences (FDA-ARGOS): Supporting development and validation of Infectious Disease Dx tests.</title>
        <authorList>
            <person name="Minogue T."/>
            <person name="Wolcott M."/>
            <person name="Wasieloski L."/>
            <person name="Aguilar W."/>
            <person name="Moore D."/>
            <person name="Tallon L."/>
            <person name="Sadzewicz L."/>
            <person name="Ott S."/>
            <person name="Zhao X."/>
            <person name="Nagaraj S."/>
            <person name="Vavikolanu K."/>
            <person name="Aluvathingal J."/>
            <person name="Nadendla S."/>
            <person name="Sichtig H."/>
        </authorList>
    </citation>
    <scope>NUCLEOTIDE SEQUENCE [LARGE SCALE GENOMIC DNA]</scope>
    <source>
        <strain evidence="4">FDAARGOS_394</strain>
    </source>
</reference>
<dbReference type="CDD" id="cd03205">
    <property type="entry name" value="GST_C_6"/>
    <property type="match status" value="1"/>
</dbReference>
<dbReference type="PANTHER" id="PTHR43968:SF6">
    <property type="entry name" value="GLUTATHIONE S-TRANSFERASE OMEGA"/>
    <property type="match status" value="1"/>
</dbReference>
<dbReference type="InterPro" id="IPR036282">
    <property type="entry name" value="Glutathione-S-Trfase_C_sf"/>
</dbReference>
<dbReference type="CDD" id="cd03049">
    <property type="entry name" value="GST_N_3"/>
    <property type="match status" value="1"/>
</dbReference>
<dbReference type="EMBL" id="PDEA01000001">
    <property type="protein sequence ID" value="PEH90818.1"/>
    <property type="molecule type" value="Genomic_DNA"/>
</dbReference>
<dbReference type="SFLD" id="SFLDS00019">
    <property type="entry name" value="Glutathione_Transferase_(cytos"/>
    <property type="match status" value="1"/>
</dbReference>
<dbReference type="PANTHER" id="PTHR43968">
    <property type="match status" value="1"/>
</dbReference>
<organism evidence="3 4">
    <name type="scientific">Comamonas terrigena</name>
    <dbReference type="NCBI Taxonomy" id="32013"/>
    <lineage>
        <taxon>Bacteria</taxon>
        <taxon>Pseudomonadati</taxon>
        <taxon>Pseudomonadota</taxon>
        <taxon>Betaproteobacteria</taxon>
        <taxon>Burkholderiales</taxon>
        <taxon>Comamonadaceae</taxon>
        <taxon>Comamonas</taxon>
    </lineage>
</organism>
<dbReference type="RefSeq" id="WP_066538408.1">
    <property type="nucleotide sequence ID" value="NZ_DALZSI010000026.1"/>
</dbReference>
<sequence>MLLIGSLASPYVRKVRIVLAEKKLDYRFQEDNPWAADTQLPQTNPLGKVPALVLDGKEVLYDSRVIVEYLDTLSPVGRLIPAGGRERAHVKTWEALADGVLDAGVAMRLEQTWAGRSDAQRCQAWVDRSLDKVQRGLDAMQAQAPGAQPFLTGQHLSLADIAVVTAVDWLAFRFPQQDWLQGRPALAALRERLAPRASFADTAPRL</sequence>
<keyword evidence="3" id="KW-0808">Transferase</keyword>
<dbReference type="PROSITE" id="PS50404">
    <property type="entry name" value="GST_NTER"/>
    <property type="match status" value="1"/>
</dbReference>
<feature type="domain" description="GST N-terminal" evidence="1">
    <location>
        <begin position="1"/>
        <end position="78"/>
    </location>
</feature>
<dbReference type="GO" id="GO:0016740">
    <property type="term" value="F:transferase activity"/>
    <property type="evidence" value="ECO:0007669"/>
    <property type="project" value="UniProtKB-KW"/>
</dbReference>
<evidence type="ECO:0000313" key="4">
    <source>
        <dbReference type="Proteomes" id="UP000220246"/>
    </source>
</evidence>
<dbReference type="STRING" id="1219032.GCA_001515545_02381"/>
<accession>A0A2A7UZY1</accession>
<evidence type="ECO:0000313" key="3">
    <source>
        <dbReference type="EMBL" id="PEH90818.1"/>
    </source>
</evidence>
<dbReference type="SUPFAM" id="SSF52833">
    <property type="entry name" value="Thioredoxin-like"/>
    <property type="match status" value="1"/>
</dbReference>
<dbReference type="InterPro" id="IPR004045">
    <property type="entry name" value="Glutathione_S-Trfase_N"/>
</dbReference>
<comment type="caution">
    <text evidence="3">The sequence shown here is derived from an EMBL/GenBank/DDBJ whole genome shotgun (WGS) entry which is preliminary data.</text>
</comment>
<dbReference type="Pfam" id="PF13409">
    <property type="entry name" value="GST_N_2"/>
    <property type="match status" value="1"/>
</dbReference>
<dbReference type="InterPro" id="IPR040079">
    <property type="entry name" value="Glutathione_S-Trfase"/>
</dbReference>
<dbReference type="AlphaFoldDB" id="A0A2A7UZY1"/>
<dbReference type="InterPro" id="IPR050983">
    <property type="entry name" value="GST_Omega/HSP26"/>
</dbReference>
<dbReference type="GeneID" id="80803596"/>
<protein>
    <submittedName>
        <fullName evidence="3">Glutathione S-transferase</fullName>
    </submittedName>
</protein>
<dbReference type="PROSITE" id="PS50405">
    <property type="entry name" value="GST_CTER"/>
    <property type="match status" value="1"/>
</dbReference>
<dbReference type="SFLD" id="SFLDG00358">
    <property type="entry name" value="Main_(cytGST)"/>
    <property type="match status" value="1"/>
</dbReference>
<dbReference type="SUPFAM" id="SSF47616">
    <property type="entry name" value="GST C-terminal domain-like"/>
    <property type="match status" value="1"/>
</dbReference>
<dbReference type="OrthoDB" id="8634103at2"/>
<keyword evidence="4" id="KW-1185">Reference proteome</keyword>
<gene>
    <name evidence="3" type="ORF">CRM82_02435</name>
</gene>
<dbReference type="Proteomes" id="UP000220246">
    <property type="component" value="Unassembled WGS sequence"/>
</dbReference>
<proteinExistence type="predicted"/>
<dbReference type="Gene3D" id="3.40.30.10">
    <property type="entry name" value="Glutaredoxin"/>
    <property type="match status" value="1"/>
</dbReference>